<feature type="compositionally biased region" description="Polar residues" evidence="9">
    <location>
        <begin position="355"/>
        <end position="378"/>
    </location>
</feature>
<evidence type="ECO:0000256" key="7">
    <source>
        <dbReference type="ARBA" id="ARBA00023242"/>
    </source>
</evidence>
<keyword evidence="2" id="KW-0479">Metal-binding</keyword>
<dbReference type="FunFam" id="3.30.160.60:FF:001273">
    <property type="entry name" value="Zinc finger protein"/>
    <property type="match status" value="1"/>
</dbReference>
<organism evidence="10 11">
    <name type="scientific">Pristionchus pacificus</name>
    <name type="common">Parasitic nematode worm</name>
    <dbReference type="NCBI Taxonomy" id="54126"/>
    <lineage>
        <taxon>Eukaryota</taxon>
        <taxon>Metazoa</taxon>
        <taxon>Ecdysozoa</taxon>
        <taxon>Nematoda</taxon>
        <taxon>Chromadorea</taxon>
        <taxon>Rhabditida</taxon>
        <taxon>Rhabditina</taxon>
        <taxon>Diplogasteromorpha</taxon>
        <taxon>Diplogasteroidea</taxon>
        <taxon>Neodiplogasteridae</taxon>
        <taxon>Pristionchus</taxon>
    </lineage>
</organism>
<dbReference type="FunFam" id="3.30.160.60:FF:000624">
    <property type="entry name" value="zinc finger protein 697"/>
    <property type="match status" value="1"/>
</dbReference>
<evidence type="ECO:0000256" key="9">
    <source>
        <dbReference type="SAM" id="MobiDB-lite"/>
    </source>
</evidence>
<evidence type="ECO:0000313" key="10">
    <source>
        <dbReference type="EnsemblMetazoa" id="PPA14293.1"/>
    </source>
</evidence>
<accession>A0A2A6C4B1</accession>
<dbReference type="FunFam" id="3.30.160.60:FF:001513">
    <property type="entry name" value="Zinc finger, C2H2 type"/>
    <property type="match status" value="1"/>
</dbReference>
<feature type="region of interest" description="Disordered" evidence="9">
    <location>
        <begin position="355"/>
        <end position="398"/>
    </location>
</feature>
<feature type="coiled-coil region" evidence="8">
    <location>
        <begin position="402"/>
        <end position="429"/>
    </location>
</feature>
<dbReference type="GO" id="GO:0006357">
    <property type="term" value="P:regulation of transcription by RNA polymerase II"/>
    <property type="evidence" value="ECO:0000318"/>
    <property type="project" value="GO_Central"/>
</dbReference>
<dbReference type="PANTHER" id="PTHR24404">
    <property type="entry name" value="ZINC FINGER PROTEIN"/>
    <property type="match status" value="1"/>
</dbReference>
<protein>
    <submittedName>
        <fullName evidence="10">Zinc finger protein</fullName>
    </submittedName>
</protein>
<evidence type="ECO:0000256" key="2">
    <source>
        <dbReference type="ARBA" id="ARBA00022723"/>
    </source>
</evidence>
<evidence type="ECO:0000256" key="5">
    <source>
        <dbReference type="ARBA" id="ARBA00022833"/>
    </source>
</evidence>
<dbReference type="InterPro" id="IPR013087">
    <property type="entry name" value="Znf_C2H2_type"/>
</dbReference>
<evidence type="ECO:0000256" key="1">
    <source>
        <dbReference type="ARBA" id="ARBA00004123"/>
    </source>
</evidence>
<dbReference type="SMART" id="SM00355">
    <property type="entry name" value="ZnF_C2H2"/>
    <property type="match status" value="8"/>
</dbReference>
<keyword evidence="5" id="KW-0862">Zinc</keyword>
<evidence type="ECO:0000256" key="4">
    <source>
        <dbReference type="ARBA" id="ARBA00022771"/>
    </source>
</evidence>
<dbReference type="OrthoDB" id="427030at2759"/>
<dbReference type="GO" id="GO:0003700">
    <property type="term" value="F:DNA-binding transcription factor activity"/>
    <property type="evidence" value="ECO:0000318"/>
    <property type="project" value="GO_Central"/>
</dbReference>
<keyword evidence="4" id="KW-0863">Zinc-finger</keyword>
<gene>
    <name evidence="10" type="primary">WBGene00103847</name>
</gene>
<keyword evidence="8" id="KW-0175">Coiled coil</keyword>
<keyword evidence="6" id="KW-0238">DNA-binding</keyword>
<keyword evidence="3" id="KW-0677">Repeat</keyword>
<dbReference type="PROSITE" id="PS00028">
    <property type="entry name" value="ZINC_FINGER_C2H2_1"/>
    <property type="match status" value="6"/>
</dbReference>
<dbReference type="PANTHER" id="PTHR24404:SF114">
    <property type="entry name" value="KLUMPFUSS, ISOFORM B-RELATED"/>
    <property type="match status" value="1"/>
</dbReference>
<dbReference type="InterPro" id="IPR050589">
    <property type="entry name" value="Ikaros_C2H2-ZF"/>
</dbReference>
<dbReference type="GO" id="GO:0005634">
    <property type="term" value="C:nucleus"/>
    <property type="evidence" value="ECO:0007669"/>
    <property type="project" value="UniProtKB-SubCell"/>
</dbReference>
<dbReference type="GO" id="GO:0008270">
    <property type="term" value="F:zinc ion binding"/>
    <property type="evidence" value="ECO:0007669"/>
    <property type="project" value="UniProtKB-KW"/>
</dbReference>
<dbReference type="EnsemblMetazoa" id="PPA14293.1">
    <property type="protein sequence ID" value="PPA14293.1"/>
    <property type="gene ID" value="WBGene00103847"/>
</dbReference>
<dbReference type="InterPro" id="IPR036236">
    <property type="entry name" value="Znf_C2H2_sf"/>
</dbReference>
<name>A0A2A6C4B1_PRIPA</name>
<dbReference type="Gene3D" id="3.30.160.60">
    <property type="entry name" value="Classic Zinc Finger"/>
    <property type="match status" value="5"/>
</dbReference>
<evidence type="ECO:0000256" key="6">
    <source>
        <dbReference type="ARBA" id="ARBA00023125"/>
    </source>
</evidence>
<feature type="region of interest" description="Disordered" evidence="9">
    <location>
        <begin position="243"/>
        <end position="271"/>
    </location>
</feature>
<dbReference type="GO" id="GO:0000978">
    <property type="term" value="F:RNA polymerase II cis-regulatory region sequence-specific DNA binding"/>
    <property type="evidence" value="ECO:0000318"/>
    <property type="project" value="GO_Central"/>
</dbReference>
<dbReference type="Pfam" id="PF00096">
    <property type="entry name" value="zf-C2H2"/>
    <property type="match status" value="3"/>
</dbReference>
<proteinExistence type="predicted"/>
<sequence>MADCCYLCSECNISFPSLSQLEEHLHSHAESFVSNHESNIKEESMMEDEPSQHSPSSDDSIDMKDDLKEDIGLNTCKFCAQTFDHRTELSLHLSSLHADRPLYRCMQCPLVFAVKRDLSTHARVHSGESPHECTQCGKQFGTRQLLKKHCMWHTGERSHVCPHCSKAFFQKGHLTQHLMIHAGGRPHVCNQCSKTFIFKFDLNRHMKIHSERGHSCTKCRRSFLKQSSLDDHVLKCKGVPRTFSSTPSTPTNASSNHLQLQKPLPLTPSSSSSLLPSTPMFSCMLCGQANSSTSDLALHLAIAHFPNAPLPQMPQSSPMKLEIDSPLSLGLSTPTKLSDGLSAFFPIKSEEMTTVDTATNSSASSPQKASPMGSSSSPVLEDRGGDETPPLSFPSSTKCGGCEDSALRIAQLEAALENTQRELNSVNALLSFRIKPELTPTPQSLPNVFSSLSPFGRIPPSFPFFTPSSLQSLLVNLQ</sequence>
<evidence type="ECO:0000256" key="3">
    <source>
        <dbReference type="ARBA" id="ARBA00022737"/>
    </source>
</evidence>
<comment type="subcellular location">
    <subcellularLocation>
        <location evidence="1">Nucleus</location>
    </subcellularLocation>
</comment>
<keyword evidence="11" id="KW-1185">Reference proteome</keyword>
<evidence type="ECO:0000313" key="11">
    <source>
        <dbReference type="Proteomes" id="UP000005239"/>
    </source>
</evidence>
<keyword evidence="7" id="KW-0539">Nucleus</keyword>
<dbReference type="SUPFAM" id="SSF57667">
    <property type="entry name" value="beta-beta-alpha zinc fingers"/>
    <property type="match status" value="4"/>
</dbReference>
<evidence type="ECO:0000256" key="8">
    <source>
        <dbReference type="SAM" id="Coils"/>
    </source>
</evidence>
<feature type="region of interest" description="Disordered" evidence="9">
    <location>
        <begin position="32"/>
        <end position="64"/>
    </location>
</feature>
<reference evidence="11" key="1">
    <citation type="journal article" date="2008" name="Nat. Genet.">
        <title>The Pristionchus pacificus genome provides a unique perspective on nematode lifestyle and parasitism.</title>
        <authorList>
            <person name="Dieterich C."/>
            <person name="Clifton S.W."/>
            <person name="Schuster L.N."/>
            <person name="Chinwalla A."/>
            <person name="Delehaunty K."/>
            <person name="Dinkelacker I."/>
            <person name="Fulton L."/>
            <person name="Fulton R."/>
            <person name="Godfrey J."/>
            <person name="Minx P."/>
            <person name="Mitreva M."/>
            <person name="Roeseler W."/>
            <person name="Tian H."/>
            <person name="Witte H."/>
            <person name="Yang S.P."/>
            <person name="Wilson R.K."/>
            <person name="Sommer R.J."/>
        </authorList>
    </citation>
    <scope>NUCLEOTIDE SEQUENCE [LARGE SCALE GENOMIC DNA]</scope>
    <source>
        <strain evidence="11">PS312</strain>
    </source>
</reference>
<dbReference type="PROSITE" id="PS50157">
    <property type="entry name" value="ZINC_FINGER_C2H2_2"/>
    <property type="match status" value="7"/>
</dbReference>
<dbReference type="Proteomes" id="UP000005239">
    <property type="component" value="Unassembled WGS sequence"/>
</dbReference>
<dbReference type="AlphaFoldDB" id="A0A2A6C4B1"/>
<reference evidence="10" key="2">
    <citation type="submission" date="2022-06" db="UniProtKB">
        <authorList>
            <consortium name="EnsemblMetazoa"/>
        </authorList>
    </citation>
    <scope>IDENTIFICATION</scope>
    <source>
        <strain evidence="10">PS312</strain>
    </source>
</reference>
<accession>A0A8R1YIQ0</accession>